<evidence type="ECO:0000313" key="3">
    <source>
        <dbReference type="Proteomes" id="UP001217089"/>
    </source>
</evidence>
<sequence>MKSTFCQSLNQNTKVKTWSFLLLFLSLVCVGSIFSAINTQMRKLNDLQHSMTKELERIQKTREGYQHEMDIANRHKREARNDIDVDFNDTGIKQVYIKNTQNNAGGAVYTRWGRTNCSSGAQLVYEGVVGGGAYDHGGSATNALCLTRNPKWNNYRDGVQSSAFIYGAEYQTTANSFSSKNVVQLLDANVPCAVCLNNMRKNSLMIPGTNECTSGWHLEYQGYLMAGAHDQPSATEYICMDEAPESSESGYRNEDGKLFYVVEARCGALPCPEYVEGREVTCAVCTK</sequence>
<evidence type="ECO:0008006" key="4">
    <source>
        <dbReference type="Google" id="ProtNLM"/>
    </source>
</evidence>
<dbReference type="PANTHER" id="PTHR24024:SF18">
    <property type="entry name" value="SHORT-CHAIN COLLAGEN C4-LIKE"/>
    <property type="match status" value="1"/>
</dbReference>
<evidence type="ECO:0000256" key="1">
    <source>
        <dbReference type="SAM" id="Coils"/>
    </source>
</evidence>
<accession>A0ABQ9EI74</accession>
<keyword evidence="1" id="KW-0175">Coiled coil</keyword>
<gene>
    <name evidence="2" type="ORF">KUTeg_019648</name>
</gene>
<dbReference type="Proteomes" id="UP001217089">
    <property type="component" value="Unassembled WGS sequence"/>
</dbReference>
<reference evidence="2 3" key="1">
    <citation type="submission" date="2022-12" db="EMBL/GenBank/DDBJ databases">
        <title>Chromosome-level genome of Tegillarca granosa.</title>
        <authorList>
            <person name="Kim J."/>
        </authorList>
    </citation>
    <scope>NUCLEOTIDE SEQUENCE [LARGE SCALE GENOMIC DNA]</scope>
    <source>
        <strain evidence="2">Teg-2019</strain>
        <tissue evidence="2">Adductor muscle</tissue>
    </source>
</reference>
<dbReference type="InterPro" id="IPR051077">
    <property type="entry name" value="Ca-dependent_lectin"/>
</dbReference>
<protein>
    <recommendedName>
        <fullName evidence="4">Short-chain collagen C4-like</fullName>
    </recommendedName>
</protein>
<name>A0ABQ9EI74_TEGGR</name>
<evidence type="ECO:0000313" key="2">
    <source>
        <dbReference type="EMBL" id="KAJ8303252.1"/>
    </source>
</evidence>
<keyword evidence="3" id="KW-1185">Reference proteome</keyword>
<proteinExistence type="predicted"/>
<feature type="coiled-coil region" evidence="1">
    <location>
        <begin position="41"/>
        <end position="82"/>
    </location>
</feature>
<comment type="caution">
    <text evidence="2">The sequence shown here is derived from an EMBL/GenBank/DDBJ whole genome shotgun (WGS) entry which is preliminary data.</text>
</comment>
<organism evidence="2 3">
    <name type="scientific">Tegillarca granosa</name>
    <name type="common">Malaysian cockle</name>
    <name type="synonym">Anadara granosa</name>
    <dbReference type="NCBI Taxonomy" id="220873"/>
    <lineage>
        <taxon>Eukaryota</taxon>
        <taxon>Metazoa</taxon>
        <taxon>Spiralia</taxon>
        <taxon>Lophotrochozoa</taxon>
        <taxon>Mollusca</taxon>
        <taxon>Bivalvia</taxon>
        <taxon>Autobranchia</taxon>
        <taxon>Pteriomorphia</taxon>
        <taxon>Arcoida</taxon>
        <taxon>Arcoidea</taxon>
        <taxon>Arcidae</taxon>
        <taxon>Tegillarca</taxon>
    </lineage>
</organism>
<dbReference type="PANTHER" id="PTHR24024">
    <property type="entry name" value="PULMONARY SURFACTANT-ASSOCIATED PROTEIN A"/>
    <property type="match status" value="1"/>
</dbReference>
<dbReference type="EMBL" id="JARBDR010000917">
    <property type="protein sequence ID" value="KAJ8303252.1"/>
    <property type="molecule type" value="Genomic_DNA"/>
</dbReference>